<evidence type="ECO:0000313" key="2">
    <source>
        <dbReference type="EMBL" id="RIH91678.1"/>
    </source>
</evidence>
<proteinExistence type="predicted"/>
<dbReference type="OrthoDB" id="9797990at2"/>
<reference evidence="2 3" key="1">
    <citation type="submission" date="2018-08" db="EMBL/GenBank/DDBJ databases">
        <title>Meiothermus granaticius genome AF-68 sequencing project.</title>
        <authorList>
            <person name="Da Costa M.S."/>
            <person name="Albuquerque L."/>
            <person name="Raposo P."/>
            <person name="Froufe H.J.C."/>
            <person name="Barroso C.S."/>
            <person name="Egas C."/>
        </authorList>
    </citation>
    <scope>NUCLEOTIDE SEQUENCE [LARGE SCALE GENOMIC DNA]</scope>
    <source>
        <strain evidence="2 3">AF-68</strain>
    </source>
</reference>
<evidence type="ECO:0000313" key="3">
    <source>
        <dbReference type="Proteomes" id="UP000266178"/>
    </source>
</evidence>
<gene>
    <name evidence="2" type="ORF">Mgrana_02419</name>
</gene>
<sequence>MEIHIREIHDPEVILQIVDLEVAIWGDPSDTIRPGTMLALLHEGGLLAGAYDQDRLVGFVFGFPTQHPQRHHSHMTGVLETHRGTPAALQLKRFQRDWCLSRGYEQVVWTFDPLRGVNARFNFHKLGITFSQYIPNCYGPMKGINTGAPSDRAYAVWELRSERAYRRIYAPQAEPELEGVPQANTVQREEPLGLELGLEVPRLLFQIPEDWGQILAADPKLALAWRDHSREFFAHYLARGYRAVEFVRHPNRYLLERER</sequence>
<dbReference type="PANTHER" id="PTHR41700:SF1">
    <property type="entry name" value="N-ACETYLTRANSFERASE DOMAIN-CONTAINING PROTEIN"/>
    <property type="match status" value="1"/>
</dbReference>
<dbReference type="Proteomes" id="UP000266178">
    <property type="component" value="Unassembled WGS sequence"/>
</dbReference>
<comment type="caution">
    <text evidence="2">The sequence shown here is derived from an EMBL/GenBank/DDBJ whole genome shotgun (WGS) entry which is preliminary data.</text>
</comment>
<dbReference type="InterPro" id="IPR016181">
    <property type="entry name" value="Acyl_CoA_acyltransferase"/>
</dbReference>
<dbReference type="PANTHER" id="PTHR41700">
    <property type="entry name" value="GCN5-RELATED N-ACETYLTRANSFERASE"/>
    <property type="match status" value="1"/>
</dbReference>
<dbReference type="InterPro" id="IPR000182">
    <property type="entry name" value="GNAT_dom"/>
</dbReference>
<dbReference type="SUPFAM" id="SSF55729">
    <property type="entry name" value="Acyl-CoA N-acyltransferases (Nat)"/>
    <property type="match status" value="1"/>
</dbReference>
<dbReference type="EMBL" id="QWLB01000035">
    <property type="protein sequence ID" value="RIH91678.1"/>
    <property type="molecule type" value="Genomic_DNA"/>
</dbReference>
<protein>
    <recommendedName>
        <fullName evidence="1">N-acetyltransferase domain-containing protein</fullName>
    </recommendedName>
</protein>
<feature type="domain" description="N-acetyltransferase" evidence="1">
    <location>
        <begin position="3"/>
        <end position="146"/>
    </location>
</feature>
<dbReference type="RefSeq" id="WP_119357880.1">
    <property type="nucleotide sequence ID" value="NZ_BJXM01000003.1"/>
</dbReference>
<dbReference type="GO" id="GO:0016747">
    <property type="term" value="F:acyltransferase activity, transferring groups other than amino-acyl groups"/>
    <property type="evidence" value="ECO:0007669"/>
    <property type="project" value="InterPro"/>
</dbReference>
<evidence type="ECO:0000259" key="1">
    <source>
        <dbReference type="PROSITE" id="PS51186"/>
    </source>
</evidence>
<accession>A0A399F613</accession>
<dbReference type="Gene3D" id="3.40.630.30">
    <property type="match status" value="1"/>
</dbReference>
<dbReference type="AlphaFoldDB" id="A0A399F613"/>
<dbReference type="InterPro" id="IPR038764">
    <property type="entry name" value="GNAT_N_AcTrfase_prd"/>
</dbReference>
<name>A0A399F613_9DEIN</name>
<keyword evidence="3" id="KW-1185">Reference proteome</keyword>
<organism evidence="2 3">
    <name type="scientific">Meiothermus granaticius NBRC 107808</name>
    <dbReference type="NCBI Taxonomy" id="1227551"/>
    <lineage>
        <taxon>Bacteria</taxon>
        <taxon>Thermotogati</taxon>
        <taxon>Deinococcota</taxon>
        <taxon>Deinococci</taxon>
        <taxon>Thermales</taxon>
        <taxon>Thermaceae</taxon>
        <taxon>Meiothermus</taxon>
    </lineage>
</organism>
<dbReference type="PROSITE" id="PS51186">
    <property type="entry name" value="GNAT"/>
    <property type="match status" value="1"/>
</dbReference>